<dbReference type="PANTHER" id="PTHR42812">
    <property type="entry name" value="BETA-XYLOSIDASE"/>
    <property type="match status" value="1"/>
</dbReference>
<dbReference type="CDD" id="cd09000">
    <property type="entry name" value="GH43_SXA-like"/>
    <property type="match status" value="1"/>
</dbReference>
<dbReference type="Pfam" id="PF17851">
    <property type="entry name" value="GH43_C2"/>
    <property type="match status" value="1"/>
</dbReference>
<dbReference type="InterPro" id="IPR041542">
    <property type="entry name" value="GH43_C2"/>
</dbReference>
<evidence type="ECO:0000256" key="5">
    <source>
        <dbReference type="PIRSR" id="PIRSR606710-2"/>
    </source>
</evidence>
<keyword evidence="7" id="KW-0472">Membrane</keyword>
<feature type="active site" description="Proton acceptor" evidence="4">
    <location>
        <position position="14"/>
    </location>
</feature>
<feature type="active site" description="Proton donor" evidence="4">
    <location>
        <position position="187"/>
    </location>
</feature>
<dbReference type="Pfam" id="PF04616">
    <property type="entry name" value="Glyco_hydro_43"/>
    <property type="match status" value="1"/>
</dbReference>
<evidence type="ECO:0000313" key="9">
    <source>
        <dbReference type="EMBL" id="GEL90998.1"/>
    </source>
</evidence>
<feature type="transmembrane region" description="Helical" evidence="7">
    <location>
        <begin position="505"/>
        <end position="524"/>
    </location>
</feature>
<dbReference type="InterPro" id="IPR013320">
    <property type="entry name" value="ConA-like_dom_sf"/>
</dbReference>
<protein>
    <submittedName>
        <fullName evidence="9">Glycoside hydrolase 43 family protein</fullName>
    </submittedName>
</protein>
<evidence type="ECO:0000313" key="10">
    <source>
        <dbReference type="Proteomes" id="UP000321830"/>
    </source>
</evidence>
<dbReference type="SUPFAM" id="SSF49899">
    <property type="entry name" value="Concanavalin A-like lectins/glucanases"/>
    <property type="match status" value="1"/>
</dbReference>
<keyword evidence="7" id="KW-1133">Transmembrane helix</keyword>
<evidence type="ECO:0000259" key="8">
    <source>
        <dbReference type="Pfam" id="PF17851"/>
    </source>
</evidence>
<feature type="domain" description="Beta-xylosidase C-terminal Concanavalin A-like" evidence="8">
    <location>
        <begin position="333"/>
        <end position="518"/>
    </location>
</feature>
<dbReference type="InterPro" id="IPR006710">
    <property type="entry name" value="Glyco_hydro_43"/>
</dbReference>
<keyword evidence="3 6" id="KW-0326">Glycosidase</keyword>
<comment type="similarity">
    <text evidence="1 6">Belongs to the glycosyl hydrolase 43 family.</text>
</comment>
<dbReference type="InterPro" id="IPR023296">
    <property type="entry name" value="Glyco_hydro_beta-prop_sf"/>
</dbReference>
<dbReference type="GO" id="GO:0004553">
    <property type="term" value="F:hydrolase activity, hydrolyzing O-glycosyl compounds"/>
    <property type="evidence" value="ECO:0007669"/>
    <property type="project" value="InterPro"/>
</dbReference>
<dbReference type="SUPFAM" id="SSF75005">
    <property type="entry name" value="Arabinanase/levansucrase/invertase"/>
    <property type="match status" value="1"/>
</dbReference>
<evidence type="ECO:0000256" key="4">
    <source>
        <dbReference type="PIRSR" id="PIRSR606710-1"/>
    </source>
</evidence>
<dbReference type="PANTHER" id="PTHR42812:SF12">
    <property type="entry name" value="BETA-XYLOSIDASE-RELATED"/>
    <property type="match status" value="1"/>
</dbReference>
<evidence type="ECO:0000256" key="3">
    <source>
        <dbReference type="ARBA" id="ARBA00023295"/>
    </source>
</evidence>
<dbReference type="AlphaFoldDB" id="A0A511IYZ7"/>
<dbReference type="Proteomes" id="UP000321830">
    <property type="component" value="Unassembled WGS sequence"/>
</dbReference>
<dbReference type="GO" id="GO:0005975">
    <property type="term" value="P:carbohydrate metabolic process"/>
    <property type="evidence" value="ECO:0007669"/>
    <property type="project" value="InterPro"/>
</dbReference>
<evidence type="ECO:0000256" key="2">
    <source>
        <dbReference type="ARBA" id="ARBA00022801"/>
    </source>
</evidence>
<keyword evidence="2 6" id="KW-0378">Hydrolase</keyword>
<dbReference type="Gene3D" id="2.60.120.200">
    <property type="match status" value="1"/>
</dbReference>
<dbReference type="InterPro" id="IPR051795">
    <property type="entry name" value="Glycosyl_Hydrlase_43"/>
</dbReference>
<name>A0A511IYZ7_9ENTE</name>
<sequence>MKIENPILKGFNADPSIICVRDTYNIATSTFEWFPGVQIHESKDLINWQLITHPLNRVSLLNMKGNRDSAGIWAPDLSYADGKFWLVYTDVKVTEGAFKDCTNYLTIAEDIRGPWSEPIRLNGVGFDASLFHDDDGRKYLVQMEWDHREYHHPFNGIKLTEYSMEKQCLLPETSKIIYRGTEVKLTEGPHIYKLFGSYYLFCAEGGTTYSHQEVVARSDKLFGPYEKQPEVFLTAFDSPDNPLQKCGHGSLVETPDGEWYFAHLTGRPWHHPQESSHDPRGWCTLGRETAIQKVVWDEEKWPHIIGGKQGSIFVEAPKDTKEYLYERNVQMIEDFDEKQLNLHFQTLRVPFTKKMGSLTEKPGHLRLFGQGSLTNEHDVSLVARRWQAFEFEASTKVNYQPTTFQQMAGLTNYYNTQHWSMIQITWNEENGRVIEVTENNSGNFKSFLKERAIPVPEDVEAVYFKTIVRKSTYTYAYSFDGKKWEELPFKLDAAILSDDYVNQTMGGFFTGAFVGLAILIILATDNQQTLIILFIKRGREKAGLHQAIRTDREK</sequence>
<evidence type="ECO:0000256" key="7">
    <source>
        <dbReference type="SAM" id="Phobius"/>
    </source>
</evidence>
<gene>
    <name evidence="9" type="ORF">EVI01_03350</name>
</gene>
<evidence type="ECO:0000256" key="1">
    <source>
        <dbReference type="ARBA" id="ARBA00009865"/>
    </source>
</evidence>
<proteinExistence type="inferred from homology"/>
<feature type="site" description="Important for catalytic activity, responsible for pKa modulation of the active site Glu and correct orientation of both the proton donor and substrate" evidence="5">
    <location>
        <position position="127"/>
    </location>
</feature>
<dbReference type="EMBL" id="BJWF01000002">
    <property type="protein sequence ID" value="GEL90998.1"/>
    <property type="molecule type" value="Genomic_DNA"/>
</dbReference>
<comment type="caution">
    <text evidence="9">The sequence shown here is derived from an EMBL/GenBank/DDBJ whole genome shotgun (WGS) entry which is preliminary data.</text>
</comment>
<organism evidence="9 10">
    <name type="scientific">Enterococcus villorum</name>
    <dbReference type="NCBI Taxonomy" id="112904"/>
    <lineage>
        <taxon>Bacteria</taxon>
        <taxon>Bacillati</taxon>
        <taxon>Bacillota</taxon>
        <taxon>Bacilli</taxon>
        <taxon>Lactobacillales</taxon>
        <taxon>Enterococcaceae</taxon>
        <taxon>Enterococcus</taxon>
    </lineage>
</organism>
<keyword evidence="7" id="KW-0812">Transmembrane</keyword>
<evidence type="ECO:0000256" key="6">
    <source>
        <dbReference type="RuleBase" id="RU361187"/>
    </source>
</evidence>
<accession>A0A511IYZ7</accession>
<reference evidence="9 10" key="1">
    <citation type="submission" date="2019-07" db="EMBL/GenBank/DDBJ databases">
        <title>Whole genome shotgun sequence of Enterococcus villorum NBRC 100699.</title>
        <authorList>
            <person name="Hosoyama A."/>
            <person name="Uohara A."/>
            <person name="Ohji S."/>
            <person name="Ichikawa N."/>
        </authorList>
    </citation>
    <scope>NUCLEOTIDE SEQUENCE [LARGE SCALE GENOMIC DNA]</scope>
    <source>
        <strain evidence="9 10">NBRC 100699</strain>
    </source>
</reference>
<dbReference type="Gene3D" id="2.115.10.20">
    <property type="entry name" value="Glycosyl hydrolase domain, family 43"/>
    <property type="match status" value="1"/>
</dbReference>